<name>X0S931_9ZZZZ</name>
<organism evidence="1">
    <name type="scientific">marine sediment metagenome</name>
    <dbReference type="NCBI Taxonomy" id="412755"/>
    <lineage>
        <taxon>unclassified sequences</taxon>
        <taxon>metagenomes</taxon>
        <taxon>ecological metagenomes</taxon>
    </lineage>
</organism>
<proteinExistence type="predicted"/>
<accession>X0S931</accession>
<comment type="caution">
    <text evidence="1">The sequence shown here is derived from an EMBL/GenBank/DDBJ whole genome shotgun (WGS) entry which is preliminary data.</text>
</comment>
<protein>
    <submittedName>
        <fullName evidence="1">Uncharacterized protein</fullName>
    </submittedName>
</protein>
<dbReference type="AlphaFoldDB" id="X0S931"/>
<feature type="non-terminal residue" evidence="1">
    <location>
        <position position="1"/>
    </location>
</feature>
<reference evidence="1" key="1">
    <citation type="journal article" date="2014" name="Front. Microbiol.">
        <title>High frequency of phylogenetically diverse reductive dehalogenase-homologous genes in deep subseafloor sedimentary metagenomes.</title>
        <authorList>
            <person name="Kawai M."/>
            <person name="Futagami T."/>
            <person name="Toyoda A."/>
            <person name="Takaki Y."/>
            <person name="Nishi S."/>
            <person name="Hori S."/>
            <person name="Arai W."/>
            <person name="Tsubouchi T."/>
            <person name="Morono Y."/>
            <person name="Uchiyama I."/>
            <person name="Ito T."/>
            <person name="Fujiyama A."/>
            <person name="Inagaki F."/>
            <person name="Takami H."/>
        </authorList>
    </citation>
    <scope>NUCLEOTIDE SEQUENCE</scope>
    <source>
        <strain evidence="1">Expedition CK06-06</strain>
    </source>
</reference>
<dbReference type="EMBL" id="BARS01001483">
    <property type="protein sequence ID" value="GAF72437.1"/>
    <property type="molecule type" value="Genomic_DNA"/>
</dbReference>
<gene>
    <name evidence="1" type="ORF">S01H1_02896</name>
</gene>
<sequence length="59" mass="7030">SESGQVRGIYTSHPSLVELAMDYMKHEIYTTKMYDRFAKEMDRKFGGKNLKKLRDVWKD</sequence>
<evidence type="ECO:0000313" key="1">
    <source>
        <dbReference type="EMBL" id="GAF72437.1"/>
    </source>
</evidence>